<dbReference type="EMBL" id="JBHSSW010000009">
    <property type="protein sequence ID" value="MFC6197947.1"/>
    <property type="molecule type" value="Genomic_DNA"/>
</dbReference>
<gene>
    <name evidence="1" type="ORF">ACFQDM_07655</name>
</gene>
<reference evidence="2" key="1">
    <citation type="journal article" date="2019" name="Int. J. Syst. Evol. Microbiol.">
        <title>The Global Catalogue of Microorganisms (GCM) 10K type strain sequencing project: providing services to taxonomists for standard genome sequencing and annotation.</title>
        <authorList>
            <consortium name="The Broad Institute Genomics Platform"/>
            <consortium name="The Broad Institute Genome Sequencing Center for Infectious Disease"/>
            <person name="Wu L."/>
            <person name="Ma J."/>
        </authorList>
    </citation>
    <scope>NUCLEOTIDE SEQUENCE [LARGE SCALE GENOMIC DNA]</scope>
    <source>
        <strain evidence="2">CGMCC-1.15741</strain>
    </source>
</reference>
<organism evidence="1 2">
    <name type="scientific">Ponticaulis profundi</name>
    <dbReference type="NCBI Taxonomy" id="2665222"/>
    <lineage>
        <taxon>Bacteria</taxon>
        <taxon>Pseudomonadati</taxon>
        <taxon>Pseudomonadota</taxon>
        <taxon>Alphaproteobacteria</taxon>
        <taxon>Hyphomonadales</taxon>
        <taxon>Hyphomonadaceae</taxon>
        <taxon>Ponticaulis</taxon>
    </lineage>
</organism>
<evidence type="ECO:0000313" key="1">
    <source>
        <dbReference type="EMBL" id="MFC6197947.1"/>
    </source>
</evidence>
<accession>A0ABW1S9L6</accession>
<sequence length="67" mass="7398">MQEDAVSLTTNSSIRISGVFDRKNRSFQIGAARNSYDLCGVLVIQSADAPDETLDKPSEKFYTIGNR</sequence>
<name>A0ABW1S9L6_9PROT</name>
<comment type="caution">
    <text evidence="1">The sequence shown here is derived from an EMBL/GenBank/DDBJ whole genome shotgun (WGS) entry which is preliminary data.</text>
</comment>
<evidence type="ECO:0000313" key="2">
    <source>
        <dbReference type="Proteomes" id="UP001596303"/>
    </source>
</evidence>
<keyword evidence="2" id="KW-1185">Reference proteome</keyword>
<protein>
    <submittedName>
        <fullName evidence="1">Uncharacterized protein</fullName>
    </submittedName>
</protein>
<proteinExistence type="predicted"/>
<dbReference type="Proteomes" id="UP001596303">
    <property type="component" value="Unassembled WGS sequence"/>
</dbReference>